<sequence length="245" mass="27481">MADQGKPQGILTTGPSQNPTIKVVAIISDALDLQDKKVICKAICYCEVNPNKGKKKETNQYQACVSERLGELDKFLNYQSPYKAEVNYDMHRNPPAPIMEKGIITKVHPYLPGWIKKYWEVEKGYSFEKGQGMVRRPDVVIVKDPNLPPTQDNIKHVVEIKFKDKINHGQEIDYPIIAGDKNKVKKLDPDECDCGNDDENGKTSTVVEFVTWAAGLIAAAIQLRKGKLPKLPQFPSPKPSPQPAW</sequence>
<name>A0A8I1DI23_ACIBZ</name>
<evidence type="ECO:0000313" key="1">
    <source>
        <dbReference type="EMBL" id="UUN97417.1"/>
    </source>
</evidence>
<dbReference type="Proteomes" id="UP000644140">
    <property type="component" value="Chromosome"/>
</dbReference>
<evidence type="ECO:0000313" key="2">
    <source>
        <dbReference type="Proteomes" id="UP000644140"/>
    </source>
</evidence>
<protein>
    <submittedName>
        <fullName evidence="1">VRR-NUC domain-containing protein</fullName>
    </submittedName>
</protein>
<accession>A0A8I1DI23</accession>
<reference evidence="1" key="1">
    <citation type="submission" date="2022-02" db="EMBL/GenBank/DDBJ databases">
        <title>Characterization of Tn125 harboring carbapenem-resistant Acinetobacter bereziniae clinical isolates.</title>
        <authorList>
            <person name="Wong N.-K."/>
            <person name="Pan Q."/>
        </authorList>
    </citation>
    <scope>NUCLEOTIDE SEQUENCE</scope>
    <source>
        <strain evidence="1">GD03393</strain>
    </source>
</reference>
<organism evidence="1 2">
    <name type="scientific">Acinetobacter bereziniae</name>
    <name type="common">Acinetobacter genomosp. 10</name>
    <dbReference type="NCBI Taxonomy" id="106648"/>
    <lineage>
        <taxon>Bacteria</taxon>
        <taxon>Pseudomonadati</taxon>
        <taxon>Pseudomonadota</taxon>
        <taxon>Gammaproteobacteria</taxon>
        <taxon>Moraxellales</taxon>
        <taxon>Moraxellaceae</taxon>
        <taxon>Acinetobacter</taxon>
    </lineage>
</organism>
<gene>
    <name evidence="1" type="ORF">I9054_019110</name>
</gene>
<dbReference type="EMBL" id="CP092085">
    <property type="protein sequence ID" value="UUN97417.1"/>
    <property type="molecule type" value="Genomic_DNA"/>
</dbReference>
<proteinExistence type="predicted"/>
<dbReference type="RefSeq" id="WP_151780540.1">
    <property type="nucleotide sequence ID" value="NZ_BKNL01000001.1"/>
</dbReference>
<dbReference type="AlphaFoldDB" id="A0A8I1DI23"/>